<dbReference type="STRING" id="880156.AM629_05265"/>
<feature type="region of interest" description="Disordered" evidence="1">
    <location>
        <begin position="26"/>
        <end position="50"/>
    </location>
</feature>
<dbReference type="Proteomes" id="UP000322184">
    <property type="component" value="Unassembled WGS sequence"/>
</dbReference>
<gene>
    <name evidence="2" type="ORF">F0L16_02235</name>
</gene>
<proteinExistence type="predicted"/>
<dbReference type="RefSeq" id="WP_149616040.1">
    <property type="nucleotide sequence ID" value="NZ_CAWPFF010000059.1"/>
</dbReference>
<comment type="caution">
    <text evidence="2">The sequence shown here is derived from an EMBL/GenBank/DDBJ whole genome shotgun (WGS) entry which is preliminary data.</text>
</comment>
<dbReference type="AlphaFoldDB" id="A0A5B0X8E7"/>
<dbReference type="EMBL" id="VTUW01000002">
    <property type="protein sequence ID" value="KAA1195522.1"/>
    <property type="molecule type" value="Genomic_DNA"/>
</dbReference>
<organism evidence="2 3">
    <name type="scientific">Photorhabdus heterorhabditis</name>
    <dbReference type="NCBI Taxonomy" id="880156"/>
    <lineage>
        <taxon>Bacteria</taxon>
        <taxon>Pseudomonadati</taxon>
        <taxon>Pseudomonadota</taxon>
        <taxon>Gammaproteobacteria</taxon>
        <taxon>Enterobacterales</taxon>
        <taxon>Morganellaceae</taxon>
        <taxon>Photorhabdus</taxon>
    </lineage>
</organism>
<sequence>MNEISIPSLHFAIPNEFSDFQEMMTKMSQEEESPTKLVSNESIKPDTDDDIIPDEEMAEIIIQYMITNNTIKMLKQHQEAMKEILDEE</sequence>
<evidence type="ECO:0000313" key="2">
    <source>
        <dbReference type="EMBL" id="KAA1195522.1"/>
    </source>
</evidence>
<evidence type="ECO:0000256" key="1">
    <source>
        <dbReference type="SAM" id="MobiDB-lite"/>
    </source>
</evidence>
<reference evidence="2 3" key="1">
    <citation type="submission" date="2019-09" db="EMBL/GenBank/DDBJ databases">
        <title>Whole genome sequence of Photorhabdus heterorhabditis strain ETL (Enterobacteriales: Enterobacteriaceae) a bacterial symbiont of Heterorhabditis zealandica strain ETL (Rhabditida: Heterorhabditidae).</title>
        <authorList>
            <person name="Lulamba T.E."/>
            <person name="Serepa-Dlamini M.H."/>
        </authorList>
    </citation>
    <scope>NUCLEOTIDE SEQUENCE [LARGE SCALE GENOMIC DNA]</scope>
    <source>
        <strain evidence="2 3">ETL</strain>
    </source>
</reference>
<evidence type="ECO:0000313" key="3">
    <source>
        <dbReference type="Proteomes" id="UP000322184"/>
    </source>
</evidence>
<accession>A0A5B0X8E7</accession>
<name>A0A5B0X8E7_9GAMM</name>
<protein>
    <submittedName>
        <fullName evidence="2">Uncharacterized protein</fullName>
    </submittedName>
</protein>